<evidence type="ECO:0000259" key="1">
    <source>
        <dbReference type="PROSITE" id="PS50878"/>
    </source>
</evidence>
<name>A0AA88HRE9_ARTSF</name>
<protein>
    <recommendedName>
        <fullName evidence="1">Reverse transcriptase domain-containing protein</fullName>
    </recommendedName>
</protein>
<dbReference type="InterPro" id="IPR000477">
    <property type="entry name" value="RT_dom"/>
</dbReference>
<gene>
    <name evidence="2" type="ORF">QYM36_010918</name>
</gene>
<comment type="caution">
    <text evidence="2">The sequence shown here is derived from an EMBL/GenBank/DDBJ whole genome shotgun (WGS) entry which is preliminary data.</text>
</comment>
<dbReference type="Proteomes" id="UP001187531">
    <property type="component" value="Unassembled WGS sequence"/>
</dbReference>
<dbReference type="AlphaFoldDB" id="A0AA88HRE9"/>
<organism evidence="2 3">
    <name type="scientific">Artemia franciscana</name>
    <name type="common">Brine shrimp</name>
    <name type="synonym">Artemia sanfranciscana</name>
    <dbReference type="NCBI Taxonomy" id="6661"/>
    <lineage>
        <taxon>Eukaryota</taxon>
        <taxon>Metazoa</taxon>
        <taxon>Ecdysozoa</taxon>
        <taxon>Arthropoda</taxon>
        <taxon>Crustacea</taxon>
        <taxon>Branchiopoda</taxon>
        <taxon>Anostraca</taxon>
        <taxon>Artemiidae</taxon>
        <taxon>Artemia</taxon>
    </lineage>
</organism>
<dbReference type="GO" id="GO:0071897">
    <property type="term" value="P:DNA biosynthetic process"/>
    <property type="evidence" value="ECO:0007669"/>
    <property type="project" value="UniProtKB-ARBA"/>
</dbReference>
<feature type="domain" description="Reverse transcriptase" evidence="1">
    <location>
        <begin position="1"/>
        <end position="142"/>
    </location>
</feature>
<proteinExistence type="predicted"/>
<evidence type="ECO:0000313" key="2">
    <source>
        <dbReference type="EMBL" id="KAK2712044.1"/>
    </source>
</evidence>
<dbReference type="PROSITE" id="PS50878">
    <property type="entry name" value="RT_POL"/>
    <property type="match status" value="1"/>
</dbReference>
<dbReference type="PANTHER" id="PTHR47027:SF20">
    <property type="entry name" value="REVERSE TRANSCRIPTASE-LIKE PROTEIN WITH RNA-DIRECTED DNA POLYMERASE DOMAIN"/>
    <property type="match status" value="1"/>
</dbReference>
<reference evidence="2" key="1">
    <citation type="submission" date="2023-07" db="EMBL/GenBank/DDBJ databases">
        <title>Chromosome-level genome assembly of Artemia franciscana.</title>
        <authorList>
            <person name="Jo E."/>
        </authorList>
    </citation>
    <scope>NUCLEOTIDE SEQUENCE</scope>
    <source>
        <tissue evidence="2">Whole body</tissue>
    </source>
</reference>
<dbReference type="Pfam" id="PF00078">
    <property type="entry name" value="RVT_1"/>
    <property type="match status" value="1"/>
</dbReference>
<sequence length="151" mass="17209">MYGSTKAIVRVFGKGVSRIFEQTRGVKQGSTLAPRLFRIFVNDIVEFLEKIWAPTVKLGNRTISALLFADDMAIVAKTARELQILIDLMAEYVDSEKLRLNLGKTEIFNKGGRRNLVENEKFQFKGQEIKVVEKAKYMGFTLTPNCSWEDI</sequence>
<evidence type="ECO:0000313" key="3">
    <source>
        <dbReference type="Proteomes" id="UP001187531"/>
    </source>
</evidence>
<dbReference type="InterPro" id="IPR043502">
    <property type="entry name" value="DNA/RNA_pol_sf"/>
</dbReference>
<dbReference type="EMBL" id="JAVRJZ010000015">
    <property type="protein sequence ID" value="KAK2712044.1"/>
    <property type="molecule type" value="Genomic_DNA"/>
</dbReference>
<dbReference type="SUPFAM" id="SSF56672">
    <property type="entry name" value="DNA/RNA polymerases"/>
    <property type="match status" value="1"/>
</dbReference>
<accession>A0AA88HRE9</accession>
<dbReference type="PANTHER" id="PTHR47027">
    <property type="entry name" value="REVERSE TRANSCRIPTASE DOMAIN-CONTAINING PROTEIN"/>
    <property type="match status" value="1"/>
</dbReference>
<keyword evidence="3" id="KW-1185">Reference proteome</keyword>